<evidence type="ECO:0000313" key="1">
    <source>
        <dbReference type="EMBL" id="KAJ9487937.1"/>
    </source>
</evidence>
<dbReference type="EMBL" id="LACB01000137">
    <property type="protein sequence ID" value="KAJ9487937.1"/>
    <property type="molecule type" value="Genomic_DNA"/>
</dbReference>
<keyword evidence="2" id="KW-1185">Reference proteome</keyword>
<accession>A0AAI9TIM5</accession>
<dbReference type="AlphaFoldDB" id="A0AAI9TIM5"/>
<name>A0AAI9TIM5_PENTH</name>
<proteinExistence type="predicted"/>
<reference evidence="1" key="1">
    <citation type="submission" date="2015-06" db="EMBL/GenBank/DDBJ databases">
        <authorList>
            <person name="Nguyen H."/>
        </authorList>
    </citation>
    <scope>NUCLEOTIDE SEQUENCE</scope>
    <source>
        <strain evidence="1">DAOM 180753</strain>
    </source>
</reference>
<gene>
    <name evidence="1" type="ORF">VN97_g5366</name>
</gene>
<evidence type="ECO:0000313" key="2">
    <source>
        <dbReference type="Proteomes" id="UP001227192"/>
    </source>
</evidence>
<comment type="caution">
    <text evidence="1">The sequence shown here is derived from an EMBL/GenBank/DDBJ whole genome shotgun (WGS) entry which is preliminary data.</text>
</comment>
<organism evidence="1 2">
    <name type="scientific">Penicillium thymicola</name>
    <dbReference type="NCBI Taxonomy" id="293382"/>
    <lineage>
        <taxon>Eukaryota</taxon>
        <taxon>Fungi</taxon>
        <taxon>Dikarya</taxon>
        <taxon>Ascomycota</taxon>
        <taxon>Pezizomycotina</taxon>
        <taxon>Eurotiomycetes</taxon>
        <taxon>Eurotiomycetidae</taxon>
        <taxon>Eurotiales</taxon>
        <taxon>Aspergillaceae</taxon>
        <taxon>Penicillium</taxon>
    </lineage>
</organism>
<protein>
    <submittedName>
        <fullName evidence="1">Uncharacterized protein</fullName>
    </submittedName>
</protein>
<sequence>MRLHTAAKFRQRVYLEIHRSLKKRNVWLHLMIANALSRVAWILHVTSPRQLLIGHDAATCCSLQTGNRDGSLHLCRDHSSGHTYTDQDWLVRGEAEADPMHGA</sequence>
<reference evidence="1" key="2">
    <citation type="journal article" date="2016" name="Fungal Biol.">
        <title>Ochratoxin A production by Penicillium thymicola.</title>
        <authorList>
            <person name="Nguyen H.D.T."/>
            <person name="McMullin D.R."/>
            <person name="Ponomareva E."/>
            <person name="Riley R."/>
            <person name="Pomraning K.R."/>
            <person name="Baker S.E."/>
            <person name="Seifert K.A."/>
        </authorList>
    </citation>
    <scope>NUCLEOTIDE SEQUENCE</scope>
    <source>
        <strain evidence="1">DAOM 180753</strain>
    </source>
</reference>
<dbReference type="Proteomes" id="UP001227192">
    <property type="component" value="Unassembled WGS sequence"/>
</dbReference>